<protein>
    <recommendedName>
        <fullName evidence="3 13">Membrane protein insertase YidC</fullName>
    </recommendedName>
    <alternativeName>
        <fullName evidence="12 13">Foldase YidC</fullName>
    </alternativeName>
    <alternativeName>
        <fullName evidence="11 13">Membrane integrase YidC</fullName>
    </alternativeName>
    <alternativeName>
        <fullName evidence="13">Membrane protein YidC</fullName>
    </alternativeName>
</protein>
<comment type="subunit">
    <text evidence="13">Interacts with the Sec translocase complex via SecD. Specifically interacts with transmembrane segments of nascent integral membrane proteins during membrane integration.</text>
</comment>
<evidence type="ECO:0000256" key="13">
    <source>
        <dbReference type="HAMAP-Rule" id="MF_01810"/>
    </source>
</evidence>
<keyword evidence="9 13" id="KW-0472">Membrane</keyword>
<dbReference type="InterPro" id="IPR028055">
    <property type="entry name" value="YidC/Oxa/ALB_C"/>
</dbReference>
<reference evidence="16 17" key="1">
    <citation type="submission" date="2017-08" db="EMBL/GenBank/DDBJ databases">
        <title>Infants hospitalized years apart are colonized by the same room-sourced microbial strains.</title>
        <authorList>
            <person name="Brooks B."/>
            <person name="Olm M.R."/>
            <person name="Firek B.A."/>
            <person name="Baker R."/>
            <person name="Thomas B.C."/>
            <person name="Morowitz M.J."/>
            <person name="Banfield J.F."/>
        </authorList>
    </citation>
    <scope>NUCLEOTIDE SEQUENCE [LARGE SCALE GENOMIC DNA]</scope>
    <source>
        <strain evidence="16">S2_005_002_R2_33</strain>
    </source>
</reference>
<keyword evidence="6 13" id="KW-0812">Transmembrane</keyword>
<comment type="caution">
    <text evidence="16">The sequence shown here is derived from an EMBL/GenBank/DDBJ whole genome shotgun (WGS) entry which is preliminary data.</text>
</comment>
<gene>
    <name evidence="13" type="primary">yidC</name>
    <name evidence="16" type="ORF">DI555_20200</name>
</gene>
<dbReference type="Pfam" id="PF14849">
    <property type="entry name" value="YidC_periplas"/>
    <property type="match status" value="1"/>
</dbReference>
<dbReference type="Pfam" id="PF02096">
    <property type="entry name" value="60KD_IMP"/>
    <property type="match status" value="1"/>
</dbReference>
<evidence type="ECO:0000256" key="10">
    <source>
        <dbReference type="ARBA" id="ARBA00023186"/>
    </source>
</evidence>
<dbReference type="GO" id="GO:0005886">
    <property type="term" value="C:plasma membrane"/>
    <property type="evidence" value="ECO:0007669"/>
    <property type="project" value="UniProtKB-SubCell"/>
</dbReference>
<dbReference type="PRINTS" id="PR00701">
    <property type="entry name" value="60KDINNERMP"/>
</dbReference>
<evidence type="ECO:0000256" key="12">
    <source>
        <dbReference type="ARBA" id="ARBA00033342"/>
    </source>
</evidence>
<comment type="function">
    <text evidence="13">Required for the insertion and/or proper folding and/or complex formation of integral membrane proteins into the membrane. Involved in integration of membrane proteins that insert both dependently and independently of the Sec translocase complex, as well as at least some lipoproteins. Aids folding of multispanning membrane proteins.</text>
</comment>
<evidence type="ECO:0000256" key="2">
    <source>
        <dbReference type="ARBA" id="ARBA00010527"/>
    </source>
</evidence>
<evidence type="ECO:0000313" key="16">
    <source>
        <dbReference type="EMBL" id="PZQ51884.1"/>
    </source>
</evidence>
<sequence>MDKQRNIIIAVVLTALVLFGWEAGVGYFYPQANKPQPVEQTAPATDAAGKPTREGGLRDAADLALEQKDLKSALAAPGRVPIVAPGVSGSINLTGALLDDLVLNRHRETVEKNSGPVRMFSPSGTPAQQYAQFGWVGEGIAAPTAQTVWTAPQGAKLTPATPVVLTWDNGQGQIFSITLKVDDNYLITADQQIQNRGSGAVAVQPFALVNRTDRTAAAYAWTLRTGGIGAFDGSVTFGPKYDALAKDGSMPQPGNADWIGFTDVYWMSAVIPVNAKAQGTFRSQGSGIFRADVVYDKSVIQPGQSLTRETKLFAGAKEHKVLDAYEAQGIANFGLAIDWGWFRWFEKPIFWLLSKLFSLVGNFGVAIILLTVIVRGIMFPVAQRQFASMAAMRAIQPKMKAIQERYKDDKQKQQLEIMALYKQEKVNPLAGCLPMFLQIPVFFALYKVLMLAIEMRHQPFVLWIKDLSAPDPLHILNLFGLLPFTPPSFLAIGVLALLLGVTMYFQFKLNPAQMDPAQQQVFALMPWFMMFIMAPFASGLLVYWITSNLLTIAQQQFLYSRHPQLREQAKKDAQDKARAAERKSKA</sequence>
<comment type="subcellular location">
    <subcellularLocation>
        <location evidence="1">Cell inner membrane</location>
        <topology evidence="1">Multi-pass membrane protein</topology>
    </subcellularLocation>
    <subcellularLocation>
        <location evidence="13">Cell membrane</location>
        <topology evidence="13">Multi-pass membrane protein</topology>
    </subcellularLocation>
</comment>
<evidence type="ECO:0000256" key="6">
    <source>
        <dbReference type="ARBA" id="ARBA00022692"/>
    </source>
</evidence>
<name>A0A2W5NFG4_9SPHN</name>
<feature type="transmembrane region" description="Helical" evidence="13">
    <location>
        <begin position="521"/>
        <end position="545"/>
    </location>
</feature>
<keyword evidence="5 13" id="KW-1003">Cell membrane</keyword>
<feature type="transmembrane region" description="Helical" evidence="13">
    <location>
        <begin position="7"/>
        <end position="29"/>
    </location>
</feature>
<organism evidence="16 17">
    <name type="scientific">Novosphingobium pentaromativorans</name>
    <dbReference type="NCBI Taxonomy" id="205844"/>
    <lineage>
        <taxon>Bacteria</taxon>
        <taxon>Pseudomonadati</taxon>
        <taxon>Pseudomonadota</taxon>
        <taxon>Alphaproteobacteria</taxon>
        <taxon>Sphingomonadales</taxon>
        <taxon>Sphingomonadaceae</taxon>
        <taxon>Novosphingobium</taxon>
    </lineage>
</organism>
<dbReference type="InterPro" id="IPR028053">
    <property type="entry name" value="Membr_insert_YidC_N"/>
</dbReference>
<evidence type="ECO:0000313" key="17">
    <source>
        <dbReference type="Proteomes" id="UP000249082"/>
    </source>
</evidence>
<dbReference type="Proteomes" id="UP000249082">
    <property type="component" value="Unassembled WGS sequence"/>
</dbReference>
<feature type="domain" description="Membrane insertase YidC N-terminal" evidence="15">
    <location>
        <begin position="79"/>
        <end position="352"/>
    </location>
</feature>
<proteinExistence type="inferred from homology"/>
<evidence type="ECO:0000256" key="8">
    <source>
        <dbReference type="ARBA" id="ARBA00022989"/>
    </source>
</evidence>
<comment type="similarity">
    <text evidence="2 13">Belongs to the OXA1/ALB3/YidC family. Type 1 subfamily.</text>
</comment>
<feature type="domain" description="Membrane insertase YidC/Oxa/ALB C-terminal" evidence="14">
    <location>
        <begin position="363"/>
        <end position="559"/>
    </location>
</feature>
<feature type="transmembrane region" description="Helical" evidence="13">
    <location>
        <begin position="428"/>
        <end position="453"/>
    </location>
</feature>
<dbReference type="GO" id="GO:0032977">
    <property type="term" value="F:membrane insertase activity"/>
    <property type="evidence" value="ECO:0007669"/>
    <property type="project" value="InterPro"/>
</dbReference>
<evidence type="ECO:0000256" key="4">
    <source>
        <dbReference type="ARBA" id="ARBA00022448"/>
    </source>
</evidence>
<keyword evidence="4 13" id="KW-0813">Transport</keyword>
<feature type="transmembrane region" description="Helical" evidence="13">
    <location>
        <begin position="489"/>
        <end position="509"/>
    </location>
</feature>
<evidence type="ECO:0000256" key="9">
    <source>
        <dbReference type="ARBA" id="ARBA00023136"/>
    </source>
</evidence>
<dbReference type="GO" id="GO:0051205">
    <property type="term" value="P:protein insertion into membrane"/>
    <property type="evidence" value="ECO:0007669"/>
    <property type="project" value="TreeGrafter"/>
</dbReference>
<dbReference type="NCBIfam" id="TIGR03592">
    <property type="entry name" value="yidC_oxa1_cterm"/>
    <property type="match status" value="1"/>
</dbReference>
<accession>A0A2W5NFG4</accession>
<dbReference type="InterPro" id="IPR019998">
    <property type="entry name" value="Membr_insert_YidC"/>
</dbReference>
<evidence type="ECO:0000256" key="5">
    <source>
        <dbReference type="ARBA" id="ARBA00022475"/>
    </source>
</evidence>
<evidence type="ECO:0000259" key="15">
    <source>
        <dbReference type="Pfam" id="PF14849"/>
    </source>
</evidence>
<dbReference type="CDD" id="cd20070">
    <property type="entry name" value="5TM_YidC_Alb3"/>
    <property type="match status" value="1"/>
</dbReference>
<evidence type="ECO:0000256" key="7">
    <source>
        <dbReference type="ARBA" id="ARBA00022927"/>
    </source>
</evidence>
<dbReference type="PRINTS" id="PR01900">
    <property type="entry name" value="YIDCPROTEIN"/>
</dbReference>
<feature type="transmembrane region" description="Helical" evidence="13">
    <location>
        <begin position="349"/>
        <end position="374"/>
    </location>
</feature>
<dbReference type="NCBIfam" id="NF002353">
    <property type="entry name" value="PRK01318.1-4"/>
    <property type="match status" value="1"/>
</dbReference>
<keyword evidence="8 13" id="KW-1133">Transmembrane helix</keyword>
<dbReference type="InterPro" id="IPR001708">
    <property type="entry name" value="YidC/ALB3/OXA1/COX18"/>
</dbReference>
<dbReference type="InterPro" id="IPR038221">
    <property type="entry name" value="YidC_periplasmic_sf"/>
</dbReference>
<dbReference type="CDD" id="cd19961">
    <property type="entry name" value="EcYidC-like_peri"/>
    <property type="match status" value="1"/>
</dbReference>
<evidence type="ECO:0000256" key="11">
    <source>
        <dbReference type="ARBA" id="ARBA00033245"/>
    </source>
</evidence>
<dbReference type="InterPro" id="IPR047196">
    <property type="entry name" value="YidC_ALB_C"/>
</dbReference>
<evidence type="ECO:0000256" key="3">
    <source>
        <dbReference type="ARBA" id="ARBA00015325"/>
    </source>
</evidence>
<keyword evidence="7 13" id="KW-0653">Protein transport</keyword>
<evidence type="ECO:0000256" key="1">
    <source>
        <dbReference type="ARBA" id="ARBA00004429"/>
    </source>
</evidence>
<dbReference type="HAMAP" id="MF_01810">
    <property type="entry name" value="YidC_type1"/>
    <property type="match status" value="1"/>
</dbReference>
<dbReference type="NCBIfam" id="TIGR03593">
    <property type="entry name" value="yidC_nterm"/>
    <property type="match status" value="1"/>
</dbReference>
<dbReference type="EMBL" id="QFPX01000023">
    <property type="protein sequence ID" value="PZQ51884.1"/>
    <property type="molecule type" value="Genomic_DNA"/>
</dbReference>
<dbReference type="AlphaFoldDB" id="A0A2W5NFG4"/>
<dbReference type="PANTHER" id="PTHR12428:SF65">
    <property type="entry name" value="CYTOCHROME C OXIDASE ASSEMBLY PROTEIN COX18, MITOCHONDRIAL"/>
    <property type="match status" value="1"/>
</dbReference>
<keyword evidence="10 13" id="KW-0143">Chaperone</keyword>
<evidence type="ECO:0000259" key="14">
    <source>
        <dbReference type="Pfam" id="PF02096"/>
    </source>
</evidence>
<dbReference type="Gene3D" id="2.70.98.90">
    <property type="match status" value="1"/>
</dbReference>
<dbReference type="PANTHER" id="PTHR12428">
    <property type="entry name" value="OXA1"/>
    <property type="match status" value="1"/>
</dbReference>
<dbReference type="GO" id="GO:0015031">
    <property type="term" value="P:protein transport"/>
    <property type="evidence" value="ECO:0007669"/>
    <property type="project" value="UniProtKB-KW"/>
</dbReference>